<dbReference type="Gene3D" id="3.40.630.10">
    <property type="entry name" value="Zn peptidases"/>
    <property type="match status" value="1"/>
</dbReference>
<dbReference type="InterPro" id="IPR007484">
    <property type="entry name" value="Peptidase_M28"/>
</dbReference>
<evidence type="ECO:0000313" key="2">
    <source>
        <dbReference type="EMBL" id="MFD2164447.1"/>
    </source>
</evidence>
<accession>A0ABW4ZRK2</accession>
<dbReference type="RefSeq" id="WP_255901873.1">
    <property type="nucleotide sequence ID" value="NZ_JAFMZO010000002.1"/>
</dbReference>
<proteinExistence type="predicted"/>
<evidence type="ECO:0000313" key="3">
    <source>
        <dbReference type="Proteomes" id="UP001597387"/>
    </source>
</evidence>
<feature type="domain" description="Peptidase M28" evidence="1">
    <location>
        <begin position="182"/>
        <end position="370"/>
    </location>
</feature>
<name>A0ABW4ZRK2_9SPHI</name>
<protein>
    <submittedName>
        <fullName evidence="2">M28 family metallopeptidase</fullName>
    </submittedName>
</protein>
<dbReference type="Proteomes" id="UP001597387">
    <property type="component" value="Unassembled WGS sequence"/>
</dbReference>
<dbReference type="Pfam" id="PF04389">
    <property type="entry name" value="Peptidase_M28"/>
    <property type="match status" value="1"/>
</dbReference>
<dbReference type="SUPFAM" id="SSF53187">
    <property type="entry name" value="Zn-dependent exopeptidases"/>
    <property type="match status" value="1"/>
</dbReference>
<evidence type="ECO:0000259" key="1">
    <source>
        <dbReference type="Pfam" id="PF04389"/>
    </source>
</evidence>
<dbReference type="InterPro" id="IPR045175">
    <property type="entry name" value="M28_fam"/>
</dbReference>
<gene>
    <name evidence="2" type="ORF">ACFSJU_18725</name>
</gene>
<dbReference type="PANTHER" id="PTHR12147:SF26">
    <property type="entry name" value="PEPTIDASE M28 DOMAIN-CONTAINING PROTEIN"/>
    <property type="match status" value="1"/>
</dbReference>
<reference evidence="3" key="1">
    <citation type="journal article" date="2019" name="Int. J. Syst. Evol. Microbiol.">
        <title>The Global Catalogue of Microorganisms (GCM) 10K type strain sequencing project: providing services to taxonomists for standard genome sequencing and annotation.</title>
        <authorList>
            <consortium name="The Broad Institute Genomics Platform"/>
            <consortium name="The Broad Institute Genome Sequencing Center for Infectious Disease"/>
            <person name="Wu L."/>
            <person name="Ma J."/>
        </authorList>
    </citation>
    <scope>NUCLEOTIDE SEQUENCE [LARGE SCALE GENOMIC DNA]</scope>
    <source>
        <strain evidence="3">KCTC 42217</strain>
    </source>
</reference>
<dbReference type="PANTHER" id="PTHR12147">
    <property type="entry name" value="METALLOPEPTIDASE M28 FAMILY MEMBER"/>
    <property type="match status" value="1"/>
</dbReference>
<dbReference type="EMBL" id="JBHUHZ010000004">
    <property type="protein sequence ID" value="MFD2164447.1"/>
    <property type="molecule type" value="Genomic_DNA"/>
</dbReference>
<organism evidence="2 3">
    <name type="scientific">Paradesertivirga mongoliensis</name>
    <dbReference type="NCBI Taxonomy" id="2100740"/>
    <lineage>
        <taxon>Bacteria</taxon>
        <taxon>Pseudomonadati</taxon>
        <taxon>Bacteroidota</taxon>
        <taxon>Sphingobacteriia</taxon>
        <taxon>Sphingobacteriales</taxon>
        <taxon>Sphingobacteriaceae</taxon>
        <taxon>Paradesertivirga</taxon>
    </lineage>
</organism>
<keyword evidence="3" id="KW-1185">Reference proteome</keyword>
<comment type="caution">
    <text evidence="2">The sequence shown here is derived from an EMBL/GenBank/DDBJ whole genome shotgun (WGS) entry which is preliminary data.</text>
</comment>
<sequence length="383" mass="42749">MRIFFLVFFSTVFGNAFTQDLAFSRKIIDTLTSPPYWGRGYTNEGATKTAQFLKAQLESYGLKPLNQQSYLQEFYLSVNTFPGKMEVSLNGIALVPGGDFIVSPDSRGIKESCKLFQKDSLNFVNDENRIVLTIKDKLTWSVAQQTSENTQILVNRSAIQSLPQKIKLNVENRFIKSFKAFNVAGMVRGTAVPDSMIVITAHYDHLGGMGADTYFPGANDNASGIALLLNLARHYAAKPPRYSVVFICFGAEEAGLLGSLHFSQNPLIDLKKIRFLINTDLAGTGQEGITVVNGSVYTREFELLNRINSEGKYLPKVNTRGKAANSDHYWFTEKGVPSFFIYTMGGIKAYHDIYDRASTLPLTEHEDLIRLLIKFNSALMSNH</sequence>